<sequence length="232" mass="25278">MERGWRPHPRRRMIGAMRTLLPIAAMAAALIAAPAAAQDSPFVGEYSLAEGPDVGGGLLIRNDGRFQYMLAAGALDERAEGRWEMRGDMACLTTDPKPVPPAMEKGALLEVEGSVPTLLVTWPGGKGIPGVDFTIGFDSGDPAEDYTQVYGWTMPEDDQRIPRWIEVREPIYGITAPRFDLTEADGGKLRVTIIPNDIGVVNFEGACVEKTERGVTLHRAEGDMRFVRLGDP</sequence>
<evidence type="ECO:0000313" key="2">
    <source>
        <dbReference type="EMBL" id="AJA09168.1"/>
    </source>
</evidence>
<keyword evidence="3" id="KW-1185">Reference proteome</keyword>
<reference evidence="2 3" key="1">
    <citation type="journal article" date="2015" name="Int. J. Syst. Evol. Microbiol.">
        <title>Description of Sphingopyxis fribergensis sp. nov. - a soil bacterium with the ability to degrade styrene and phenylacetic acid.</title>
        <authorList>
            <person name="Oelschlagel M."/>
            <person name="Ruckert C."/>
            <person name="Kalinowski J."/>
            <person name="Schmidt G."/>
            <person name="Schlomann M."/>
            <person name="Tischler D."/>
        </authorList>
    </citation>
    <scope>NUCLEOTIDE SEQUENCE [LARGE SCALE GENOMIC DNA]</scope>
    <source>
        <strain evidence="2 3">Kp5.2</strain>
    </source>
</reference>
<keyword evidence="1" id="KW-0732">Signal</keyword>
<dbReference type="KEGG" id="sphk:SKP52_11345"/>
<accession>A0A0A7PJ06</accession>
<gene>
    <name evidence="2" type="ORF">SKP52_11345</name>
</gene>
<dbReference type="AlphaFoldDB" id="A0A0A7PJ06"/>
<dbReference type="Proteomes" id="UP000030907">
    <property type="component" value="Chromosome"/>
</dbReference>
<dbReference type="EMBL" id="CP009122">
    <property type="protein sequence ID" value="AJA09168.1"/>
    <property type="molecule type" value="Genomic_DNA"/>
</dbReference>
<proteinExistence type="predicted"/>
<evidence type="ECO:0000313" key="3">
    <source>
        <dbReference type="Proteomes" id="UP000030907"/>
    </source>
</evidence>
<dbReference type="STRING" id="1515612.SKP52_11345"/>
<dbReference type="HOGENOM" id="CLU_1255298_0_0_5"/>
<organism evidence="2 3">
    <name type="scientific">Sphingopyxis fribergensis</name>
    <dbReference type="NCBI Taxonomy" id="1515612"/>
    <lineage>
        <taxon>Bacteria</taxon>
        <taxon>Pseudomonadati</taxon>
        <taxon>Pseudomonadota</taxon>
        <taxon>Alphaproteobacteria</taxon>
        <taxon>Sphingomonadales</taxon>
        <taxon>Sphingomonadaceae</taxon>
        <taxon>Sphingopyxis</taxon>
    </lineage>
</organism>
<name>A0A0A7PJ06_9SPHN</name>
<feature type="signal peptide" evidence="1">
    <location>
        <begin position="1"/>
        <end position="37"/>
    </location>
</feature>
<protein>
    <submittedName>
        <fullName evidence="2">Putative secreted protein</fullName>
    </submittedName>
</protein>
<feature type="chain" id="PRO_5002042521" evidence="1">
    <location>
        <begin position="38"/>
        <end position="232"/>
    </location>
</feature>
<evidence type="ECO:0000256" key="1">
    <source>
        <dbReference type="SAM" id="SignalP"/>
    </source>
</evidence>